<evidence type="ECO:0000256" key="1">
    <source>
        <dbReference type="ARBA" id="ARBA00001823"/>
    </source>
</evidence>
<dbReference type="GO" id="GO:0005525">
    <property type="term" value="F:GTP binding"/>
    <property type="evidence" value="ECO:0007669"/>
    <property type="project" value="UniProtKB-KW"/>
</dbReference>
<dbReference type="GO" id="GO:0004020">
    <property type="term" value="F:adenylylsulfate kinase activity"/>
    <property type="evidence" value="ECO:0007669"/>
    <property type="project" value="UniProtKB-UniRule"/>
</dbReference>
<dbReference type="AlphaFoldDB" id="A0A1I5NHH2"/>
<dbReference type="Gene3D" id="2.40.30.10">
    <property type="entry name" value="Translation factors"/>
    <property type="match status" value="1"/>
</dbReference>
<gene>
    <name evidence="15" type="primary">cysC</name>
    <name evidence="19" type="ORF">SAMN04488056_1321</name>
</gene>
<evidence type="ECO:0000259" key="17">
    <source>
        <dbReference type="Pfam" id="PF01583"/>
    </source>
</evidence>
<proteinExistence type="inferred from homology"/>
<dbReference type="FunFam" id="3.40.50.300:FF:000212">
    <property type="entry name" value="Adenylyl-sulfate kinase"/>
    <property type="match status" value="1"/>
</dbReference>
<feature type="active site" description="Phosphoserine intermediate" evidence="15">
    <location>
        <position position="148"/>
    </location>
</feature>
<dbReference type="GO" id="GO:0000103">
    <property type="term" value="P:sulfate assimilation"/>
    <property type="evidence" value="ECO:0007669"/>
    <property type="project" value="UniProtKB-UniRule"/>
</dbReference>
<comment type="pathway">
    <text evidence="3 15 16">Sulfur metabolism; hydrogen sulfide biosynthesis; sulfite from sulfate: step 2/3.</text>
</comment>
<evidence type="ECO:0000256" key="10">
    <source>
        <dbReference type="ARBA" id="ARBA00022840"/>
    </source>
</evidence>
<dbReference type="InterPro" id="IPR002891">
    <property type="entry name" value="APS"/>
</dbReference>
<dbReference type="UniPathway" id="UPA00140">
    <property type="reaction ID" value="UER00205"/>
</dbReference>
<dbReference type="EMBL" id="FOVR01000032">
    <property type="protein sequence ID" value="SFP21152.1"/>
    <property type="molecule type" value="Genomic_DNA"/>
</dbReference>
<dbReference type="Proteomes" id="UP000199236">
    <property type="component" value="Unassembled WGS sequence"/>
</dbReference>
<dbReference type="InterPro" id="IPR054696">
    <property type="entry name" value="GTP-eEF1A_C"/>
</dbReference>
<evidence type="ECO:0000256" key="3">
    <source>
        <dbReference type="ARBA" id="ARBA00004806"/>
    </source>
</evidence>
<dbReference type="InterPro" id="IPR009001">
    <property type="entry name" value="Transl_elong_EF1A/Init_IF2_C"/>
</dbReference>
<reference evidence="19 20" key="1">
    <citation type="submission" date="2016-10" db="EMBL/GenBank/DDBJ databases">
        <authorList>
            <person name="de Groot N.N."/>
        </authorList>
    </citation>
    <scope>NUCLEOTIDE SEQUENCE [LARGE SCALE GENOMIC DNA]</scope>
    <source>
        <strain evidence="19 20">CGMCC 1.9157</strain>
    </source>
</reference>
<dbReference type="SUPFAM" id="SSF50465">
    <property type="entry name" value="EF-Tu/eEF-1alpha/eIF2-gamma C-terminal domain"/>
    <property type="match status" value="1"/>
</dbReference>
<dbReference type="RefSeq" id="WP_090075760.1">
    <property type="nucleotide sequence ID" value="NZ_FOVR01000032.1"/>
</dbReference>
<name>A0A1I5NHH2_9HYPH</name>
<dbReference type="InterPro" id="IPR059117">
    <property type="entry name" value="APS_kinase_dom"/>
</dbReference>
<comment type="catalytic activity">
    <reaction evidence="1 15 16">
        <text>adenosine 5'-phosphosulfate + ATP = 3'-phosphoadenylyl sulfate + ADP + H(+)</text>
        <dbReference type="Rhea" id="RHEA:24152"/>
        <dbReference type="ChEBI" id="CHEBI:15378"/>
        <dbReference type="ChEBI" id="CHEBI:30616"/>
        <dbReference type="ChEBI" id="CHEBI:58243"/>
        <dbReference type="ChEBI" id="CHEBI:58339"/>
        <dbReference type="ChEBI" id="CHEBI:456216"/>
        <dbReference type="EC" id="2.7.1.25"/>
    </reaction>
</comment>
<evidence type="ECO:0000256" key="6">
    <source>
        <dbReference type="ARBA" id="ARBA00018163"/>
    </source>
</evidence>
<feature type="domain" description="APS kinase" evidence="17">
    <location>
        <begin position="67"/>
        <end position="215"/>
    </location>
</feature>
<dbReference type="NCBIfam" id="NF003013">
    <property type="entry name" value="PRK03846.1"/>
    <property type="match status" value="1"/>
</dbReference>
<evidence type="ECO:0000313" key="19">
    <source>
        <dbReference type="EMBL" id="SFP21152.1"/>
    </source>
</evidence>
<evidence type="ECO:0000256" key="5">
    <source>
        <dbReference type="ARBA" id="ARBA00012121"/>
    </source>
</evidence>
<dbReference type="GO" id="GO:0005524">
    <property type="term" value="F:ATP binding"/>
    <property type="evidence" value="ECO:0007669"/>
    <property type="project" value="UniProtKB-UniRule"/>
</dbReference>
<sequence>MSFAEPLAMDTYEENPHTGSFILIDRYSNQTVAAGLVWFGLRRAENVHWQAVDVDKAARAEQKGQKPRVLWFTGLSGSGKSTIANLVEKKLHGEGRHTYLLDGDNVRHGLNRDLGFTDVDRVENIRRIGEVSKLMADAGLIVLTAFISPYAAERRMVREMLEEGEFIEVYVDTPMEVCETRDVKGLYAKARAGKIENFTGIDAPYQAPRHPEIYVNTDEMSAEDAADAIVAYLTKD</sequence>
<keyword evidence="10 15" id="KW-0067">ATP-binding</keyword>
<keyword evidence="7 15" id="KW-0808">Transferase</keyword>
<comment type="similarity">
    <text evidence="4 15 16">Belongs to the APS kinase family.</text>
</comment>
<dbReference type="Pfam" id="PF22594">
    <property type="entry name" value="GTP-eEF1A_C"/>
    <property type="match status" value="1"/>
</dbReference>
<comment type="function">
    <text evidence="2 15 16">Catalyzes the synthesis of activated sulfate.</text>
</comment>
<evidence type="ECO:0000256" key="7">
    <source>
        <dbReference type="ARBA" id="ARBA00022679"/>
    </source>
</evidence>
<keyword evidence="20" id="KW-1185">Reference proteome</keyword>
<dbReference type="EC" id="2.7.1.25" evidence="5 15"/>
<keyword evidence="8 15" id="KW-0547">Nucleotide-binding</keyword>
<dbReference type="HAMAP" id="MF_00065">
    <property type="entry name" value="Adenylyl_sulf_kinase"/>
    <property type="match status" value="1"/>
</dbReference>
<dbReference type="NCBIfam" id="TIGR00455">
    <property type="entry name" value="apsK"/>
    <property type="match status" value="1"/>
</dbReference>
<dbReference type="GO" id="GO:0070814">
    <property type="term" value="P:hydrogen sulfide biosynthetic process"/>
    <property type="evidence" value="ECO:0007669"/>
    <property type="project" value="UniProtKB-UniRule"/>
</dbReference>
<dbReference type="Gene3D" id="3.40.50.300">
    <property type="entry name" value="P-loop containing nucleotide triphosphate hydrolases"/>
    <property type="match status" value="1"/>
</dbReference>
<feature type="binding site" evidence="15">
    <location>
        <begin position="74"/>
        <end position="81"/>
    </location>
    <ligand>
        <name>ATP</name>
        <dbReference type="ChEBI" id="CHEBI:30616"/>
    </ligand>
</feature>
<evidence type="ECO:0000256" key="13">
    <source>
        <dbReference type="ARBA" id="ARBA00031393"/>
    </source>
</evidence>
<organism evidence="19 20">
    <name type="scientific">Cohaesibacter marisflavi</name>
    <dbReference type="NCBI Taxonomy" id="655353"/>
    <lineage>
        <taxon>Bacteria</taxon>
        <taxon>Pseudomonadati</taxon>
        <taxon>Pseudomonadota</taxon>
        <taxon>Alphaproteobacteria</taxon>
        <taxon>Hyphomicrobiales</taxon>
        <taxon>Cohaesibacteraceae</taxon>
    </lineage>
</organism>
<dbReference type="STRING" id="655353.SAMN04488056_1321"/>
<dbReference type="Pfam" id="PF01583">
    <property type="entry name" value="APS_kinase"/>
    <property type="match status" value="1"/>
</dbReference>
<evidence type="ECO:0000256" key="2">
    <source>
        <dbReference type="ARBA" id="ARBA00002632"/>
    </source>
</evidence>
<dbReference type="PANTHER" id="PTHR11055">
    <property type="entry name" value="BIFUNCTIONAL 3'-PHOSPHOADENOSINE 5'-PHOSPHOSULFATE SYNTHASE"/>
    <property type="match status" value="1"/>
</dbReference>
<evidence type="ECO:0000259" key="18">
    <source>
        <dbReference type="Pfam" id="PF22594"/>
    </source>
</evidence>
<dbReference type="CDD" id="cd02027">
    <property type="entry name" value="APSK"/>
    <property type="match status" value="1"/>
</dbReference>
<feature type="domain" description="GTP-eEF1A C-terminal" evidence="18">
    <location>
        <begin position="2"/>
        <end position="37"/>
    </location>
</feature>
<keyword evidence="9 15" id="KW-0418">Kinase</keyword>
<evidence type="ECO:0000256" key="15">
    <source>
        <dbReference type="HAMAP-Rule" id="MF_00065"/>
    </source>
</evidence>
<dbReference type="PANTHER" id="PTHR11055:SF63">
    <property type="entry name" value="ADENYLYL-SULFATE KINASE 1, CHLOROPLASTIC"/>
    <property type="match status" value="1"/>
</dbReference>
<accession>A0A1I5NHH2</accession>
<evidence type="ECO:0000256" key="12">
    <source>
        <dbReference type="ARBA" id="ARBA00029724"/>
    </source>
</evidence>
<evidence type="ECO:0000256" key="11">
    <source>
        <dbReference type="ARBA" id="ARBA00023134"/>
    </source>
</evidence>
<dbReference type="InterPro" id="IPR027417">
    <property type="entry name" value="P-loop_NTPase"/>
</dbReference>
<evidence type="ECO:0000256" key="16">
    <source>
        <dbReference type="RuleBase" id="RU004347"/>
    </source>
</evidence>
<keyword evidence="11" id="KW-0342">GTP-binding</keyword>
<evidence type="ECO:0000256" key="8">
    <source>
        <dbReference type="ARBA" id="ARBA00022741"/>
    </source>
</evidence>
<protein>
    <recommendedName>
        <fullName evidence="6 15">Adenylyl-sulfate kinase</fullName>
        <ecNumber evidence="5 15">2.7.1.25</ecNumber>
    </recommendedName>
    <alternativeName>
        <fullName evidence="13 15">APS kinase</fullName>
    </alternativeName>
    <alternativeName>
        <fullName evidence="14 15">ATP adenosine-5'-phosphosulfate 3'-phosphotransferase</fullName>
    </alternativeName>
    <alternativeName>
        <fullName evidence="12 15">Adenosine-5'-phosphosulfate kinase</fullName>
    </alternativeName>
</protein>
<dbReference type="OrthoDB" id="9804504at2"/>
<evidence type="ECO:0000256" key="14">
    <source>
        <dbReference type="ARBA" id="ARBA00031464"/>
    </source>
</evidence>
<keyword evidence="15" id="KW-0597">Phosphoprotein</keyword>
<dbReference type="SUPFAM" id="SSF52540">
    <property type="entry name" value="P-loop containing nucleoside triphosphate hydrolases"/>
    <property type="match status" value="1"/>
</dbReference>
<evidence type="ECO:0000256" key="4">
    <source>
        <dbReference type="ARBA" id="ARBA00007008"/>
    </source>
</evidence>
<evidence type="ECO:0000313" key="20">
    <source>
        <dbReference type="Proteomes" id="UP000199236"/>
    </source>
</evidence>
<evidence type="ECO:0000256" key="9">
    <source>
        <dbReference type="ARBA" id="ARBA00022777"/>
    </source>
</evidence>